<evidence type="ECO:0000313" key="1">
    <source>
        <dbReference type="EMBL" id="KIM56919.1"/>
    </source>
</evidence>
<accession>A0A0C3DKT6</accession>
<dbReference type="HOGENOM" id="CLU_1816937_0_0_1"/>
<organism evidence="1 2">
    <name type="scientific">Scleroderma citrinum Foug A</name>
    <dbReference type="NCBI Taxonomy" id="1036808"/>
    <lineage>
        <taxon>Eukaryota</taxon>
        <taxon>Fungi</taxon>
        <taxon>Dikarya</taxon>
        <taxon>Basidiomycota</taxon>
        <taxon>Agaricomycotina</taxon>
        <taxon>Agaricomycetes</taxon>
        <taxon>Agaricomycetidae</taxon>
        <taxon>Boletales</taxon>
        <taxon>Sclerodermatineae</taxon>
        <taxon>Sclerodermataceae</taxon>
        <taxon>Scleroderma</taxon>
    </lineage>
</organism>
<name>A0A0C3DKT6_9AGAM</name>
<gene>
    <name evidence="1" type="ORF">SCLCIDRAFT_199937</name>
</gene>
<dbReference type="AlphaFoldDB" id="A0A0C3DKT6"/>
<proteinExistence type="predicted"/>
<reference evidence="2" key="2">
    <citation type="submission" date="2015-01" db="EMBL/GenBank/DDBJ databases">
        <title>Evolutionary Origins and Diversification of the Mycorrhizal Mutualists.</title>
        <authorList>
            <consortium name="DOE Joint Genome Institute"/>
            <consortium name="Mycorrhizal Genomics Consortium"/>
            <person name="Kohler A."/>
            <person name="Kuo A."/>
            <person name="Nagy L.G."/>
            <person name="Floudas D."/>
            <person name="Copeland A."/>
            <person name="Barry K.W."/>
            <person name="Cichocki N."/>
            <person name="Veneault-Fourrey C."/>
            <person name="LaButti K."/>
            <person name="Lindquist E.A."/>
            <person name="Lipzen A."/>
            <person name="Lundell T."/>
            <person name="Morin E."/>
            <person name="Murat C."/>
            <person name="Riley R."/>
            <person name="Ohm R."/>
            <person name="Sun H."/>
            <person name="Tunlid A."/>
            <person name="Henrissat B."/>
            <person name="Grigoriev I.V."/>
            <person name="Hibbett D.S."/>
            <person name="Martin F."/>
        </authorList>
    </citation>
    <scope>NUCLEOTIDE SEQUENCE [LARGE SCALE GENOMIC DNA]</scope>
    <source>
        <strain evidence="2">Foug A</strain>
    </source>
</reference>
<dbReference type="InParanoid" id="A0A0C3DKT6"/>
<keyword evidence="2" id="KW-1185">Reference proteome</keyword>
<evidence type="ECO:0000313" key="2">
    <source>
        <dbReference type="Proteomes" id="UP000053989"/>
    </source>
</evidence>
<sequence>MGPLVGYVFTTGRSFIRQLQCLLWSRHISRPYLLTSVYLPHLQAYFIRRKSGIYLSKTQEQCQGDGVYAHCRCSLKTRSYLSNTHTIGSFCRSEKVDLACALHGILYNISPLSWSEPSSSIGYGLRYYISTQIPRGFQYFSV</sequence>
<reference evidence="1 2" key="1">
    <citation type="submission" date="2014-04" db="EMBL/GenBank/DDBJ databases">
        <authorList>
            <consortium name="DOE Joint Genome Institute"/>
            <person name="Kuo A."/>
            <person name="Kohler A."/>
            <person name="Nagy L.G."/>
            <person name="Floudas D."/>
            <person name="Copeland A."/>
            <person name="Barry K.W."/>
            <person name="Cichocki N."/>
            <person name="Veneault-Fourrey C."/>
            <person name="LaButti K."/>
            <person name="Lindquist E.A."/>
            <person name="Lipzen A."/>
            <person name="Lundell T."/>
            <person name="Morin E."/>
            <person name="Murat C."/>
            <person name="Sun H."/>
            <person name="Tunlid A."/>
            <person name="Henrissat B."/>
            <person name="Grigoriev I.V."/>
            <person name="Hibbett D.S."/>
            <person name="Martin F."/>
            <person name="Nordberg H.P."/>
            <person name="Cantor M.N."/>
            <person name="Hua S.X."/>
        </authorList>
    </citation>
    <scope>NUCLEOTIDE SEQUENCE [LARGE SCALE GENOMIC DNA]</scope>
    <source>
        <strain evidence="1 2">Foug A</strain>
    </source>
</reference>
<dbReference type="EMBL" id="KN822108">
    <property type="protein sequence ID" value="KIM56919.1"/>
    <property type="molecule type" value="Genomic_DNA"/>
</dbReference>
<dbReference type="Proteomes" id="UP000053989">
    <property type="component" value="Unassembled WGS sequence"/>
</dbReference>
<protein>
    <submittedName>
        <fullName evidence="1">Uncharacterized protein</fullName>
    </submittedName>
</protein>